<sequence length="63" mass="7035">MSKADPTWGGAREGAGRKPTYPESSRSQVFCLPERLIDKLARLAKREGETVNRYLAQTIEGLK</sequence>
<reference evidence="2" key="1">
    <citation type="journal article" date="2015" name="Nature">
        <title>Complex archaea that bridge the gap between prokaryotes and eukaryotes.</title>
        <authorList>
            <person name="Spang A."/>
            <person name="Saw J.H."/>
            <person name="Jorgensen S.L."/>
            <person name="Zaremba-Niedzwiedzka K."/>
            <person name="Martijn J."/>
            <person name="Lind A.E."/>
            <person name="van Eijk R."/>
            <person name="Schleper C."/>
            <person name="Guy L."/>
            <person name="Ettema T.J."/>
        </authorList>
    </citation>
    <scope>NUCLEOTIDE SEQUENCE</scope>
</reference>
<feature type="region of interest" description="Disordered" evidence="1">
    <location>
        <begin position="1"/>
        <end position="26"/>
    </location>
</feature>
<organism evidence="2">
    <name type="scientific">marine sediment metagenome</name>
    <dbReference type="NCBI Taxonomy" id="412755"/>
    <lineage>
        <taxon>unclassified sequences</taxon>
        <taxon>metagenomes</taxon>
        <taxon>ecological metagenomes</taxon>
    </lineage>
</organism>
<proteinExistence type="predicted"/>
<protein>
    <recommendedName>
        <fullName evidence="3">Arc-like DNA binding domain-containing protein</fullName>
    </recommendedName>
</protein>
<accession>A0A0F9WQS7</accession>
<evidence type="ECO:0000256" key="1">
    <source>
        <dbReference type="SAM" id="MobiDB-lite"/>
    </source>
</evidence>
<name>A0A0F9WQS7_9ZZZZ</name>
<comment type="caution">
    <text evidence="2">The sequence shown here is derived from an EMBL/GenBank/DDBJ whole genome shotgun (WGS) entry which is preliminary data.</text>
</comment>
<gene>
    <name evidence="2" type="ORF">LCGC14_0323170</name>
</gene>
<evidence type="ECO:0000313" key="2">
    <source>
        <dbReference type="EMBL" id="KKN81098.1"/>
    </source>
</evidence>
<evidence type="ECO:0008006" key="3">
    <source>
        <dbReference type="Google" id="ProtNLM"/>
    </source>
</evidence>
<dbReference type="AlphaFoldDB" id="A0A0F9WQS7"/>
<dbReference type="EMBL" id="LAZR01000220">
    <property type="protein sequence ID" value="KKN81098.1"/>
    <property type="molecule type" value="Genomic_DNA"/>
</dbReference>